<gene>
    <name evidence="1" type="ORF">C799_01288</name>
</gene>
<dbReference type="Proteomes" id="UP000014207">
    <property type="component" value="Unassembled WGS sequence"/>
</dbReference>
<dbReference type="EMBL" id="ASSM01000006">
    <property type="protein sequence ID" value="EOS02172.1"/>
    <property type="molecule type" value="Genomic_DNA"/>
</dbReference>
<name>R9HDV5_BACT4</name>
<evidence type="ECO:0000313" key="2">
    <source>
        <dbReference type="Proteomes" id="UP000014207"/>
    </source>
</evidence>
<protein>
    <submittedName>
        <fullName evidence="1">Uncharacterized protein</fullName>
    </submittedName>
</protein>
<dbReference type="AlphaFoldDB" id="R9HDV5"/>
<sequence length="34" mass="3832">MTNDNGDINLIDYSGITYSKYNTTLSKVIIMVSF</sequence>
<accession>R9HDV5</accession>
<evidence type="ECO:0000313" key="1">
    <source>
        <dbReference type="EMBL" id="EOS02172.1"/>
    </source>
</evidence>
<dbReference type="HOGENOM" id="CLU_3372170_0_0_10"/>
<reference evidence="1 2" key="1">
    <citation type="submission" date="2013-04" db="EMBL/GenBank/DDBJ databases">
        <title>The Genome Sequence of Bacteroides thetaiotaomicron dnLKV9.</title>
        <authorList>
            <consortium name="The Broad Institute Genomics Platform"/>
            <consortium name="The Broad Institute Genome Sequencing Center for Infectious Disease"/>
            <person name="Earl A."/>
            <person name="Xavier R."/>
            <person name="Kuhn K."/>
            <person name="Stappenbeck T."/>
            <person name="Walker B."/>
            <person name="Young S."/>
            <person name="Zeng Q."/>
            <person name="Gargeya S."/>
            <person name="Fitzgerald M."/>
            <person name="Haas B."/>
            <person name="Abouelleil A."/>
            <person name="Allen A.W."/>
            <person name="Alvarado L."/>
            <person name="Arachchi H.M."/>
            <person name="Berlin A.M."/>
            <person name="Chapman S.B."/>
            <person name="Gainer-Dewar J."/>
            <person name="Goldberg J."/>
            <person name="Griggs A."/>
            <person name="Gujja S."/>
            <person name="Hansen M."/>
            <person name="Howarth C."/>
            <person name="Imamovic A."/>
            <person name="Ireland A."/>
            <person name="Larimer J."/>
            <person name="McCowan C."/>
            <person name="Murphy C."/>
            <person name="Pearson M."/>
            <person name="Poon T.W."/>
            <person name="Priest M."/>
            <person name="Roberts A."/>
            <person name="Saif S."/>
            <person name="Shea T."/>
            <person name="Sisk P."/>
            <person name="Sykes S."/>
            <person name="Wortman J."/>
            <person name="Nusbaum C."/>
            <person name="Birren B."/>
        </authorList>
    </citation>
    <scope>NUCLEOTIDE SEQUENCE [LARGE SCALE GENOMIC DNA]</scope>
    <source>
        <strain evidence="2">dnLKV9</strain>
    </source>
</reference>
<organism evidence="1 2">
    <name type="scientific">Bacteroides thetaiotaomicron dnLKV9</name>
    <dbReference type="NCBI Taxonomy" id="1235785"/>
    <lineage>
        <taxon>Bacteria</taxon>
        <taxon>Pseudomonadati</taxon>
        <taxon>Bacteroidota</taxon>
        <taxon>Bacteroidia</taxon>
        <taxon>Bacteroidales</taxon>
        <taxon>Bacteroidaceae</taxon>
        <taxon>Bacteroides</taxon>
    </lineage>
</organism>
<comment type="caution">
    <text evidence="1">The sequence shown here is derived from an EMBL/GenBank/DDBJ whole genome shotgun (WGS) entry which is preliminary data.</text>
</comment>
<proteinExistence type="predicted"/>